<evidence type="ECO:0000313" key="3">
    <source>
        <dbReference type="Proteomes" id="UP000694886"/>
    </source>
</evidence>
<organism evidence="3 4">
    <name type="scientific">Theobroma cacao</name>
    <name type="common">Cacao</name>
    <name type="synonym">Cocoa</name>
    <dbReference type="NCBI Taxonomy" id="3641"/>
    <lineage>
        <taxon>Eukaryota</taxon>
        <taxon>Viridiplantae</taxon>
        <taxon>Streptophyta</taxon>
        <taxon>Embryophyta</taxon>
        <taxon>Tracheophyta</taxon>
        <taxon>Spermatophyta</taxon>
        <taxon>Magnoliopsida</taxon>
        <taxon>eudicotyledons</taxon>
        <taxon>Gunneridae</taxon>
        <taxon>Pentapetalae</taxon>
        <taxon>rosids</taxon>
        <taxon>malvids</taxon>
        <taxon>Malvales</taxon>
        <taxon>Malvaceae</taxon>
        <taxon>Byttnerioideae</taxon>
        <taxon>Theobroma</taxon>
    </lineage>
</organism>
<dbReference type="Gramene" id="Tc09v2_t024850.5">
    <property type="protein sequence ID" value="Tc09v2_p024850.5"/>
    <property type="gene ID" value="Tc09v2_g024850"/>
</dbReference>
<feature type="region of interest" description="Disordered" evidence="2">
    <location>
        <begin position="68"/>
        <end position="97"/>
    </location>
</feature>
<dbReference type="Proteomes" id="UP000694886">
    <property type="component" value="Chromosome 9"/>
</dbReference>
<feature type="region of interest" description="Disordered" evidence="2">
    <location>
        <begin position="114"/>
        <end position="191"/>
    </location>
</feature>
<sequence>MSLPSQESQSELNQCPNLAAMVHNVEPTPLAISPDDLTQRSLNSQFHPDVEVETGSVAQNGDLSLILTSKTDMPRPGGGNANELPQQFDSSDQPLNSLADNLTADQLVNSHGNVETGVRCSEPNQSHLDHEERPSDQASNGRKQRGRKPRVIPVEKSKNQLDQAGTSAKAGNGQKRRSRKPIIRTEEQENERKKIKKEIDRRYRRGKKNELTELRKLEQDLDRVMTIASGFGRIDQMVSQINRMSCELQKVQQEEVGNGMFLQEIIDSADRVPPIRANEVRVYAWSDKCKEMEAECHRFHLMKSKYGKIEEVESMLDKFKNLEAESHRLKLMKSKYREIEEIESRLDKFKNLEAEFNRLELMKSNYREIEEIESMLNKFKSLKTKSYRPELEKLRKLNPCWINSRIWKPSHIGSSK</sequence>
<evidence type="ECO:0000256" key="2">
    <source>
        <dbReference type="SAM" id="MobiDB-lite"/>
    </source>
</evidence>
<feature type="coiled-coil region" evidence="1">
    <location>
        <begin position="332"/>
        <end position="369"/>
    </location>
</feature>
<evidence type="ECO:0000313" key="4">
    <source>
        <dbReference type="RefSeq" id="XP_017984016.1"/>
    </source>
</evidence>
<feature type="compositionally biased region" description="Polar residues" evidence="2">
    <location>
        <begin position="83"/>
        <end position="97"/>
    </location>
</feature>
<reference evidence="4" key="2">
    <citation type="submission" date="2025-08" db="UniProtKB">
        <authorList>
            <consortium name="RefSeq"/>
        </authorList>
    </citation>
    <scope>IDENTIFICATION</scope>
</reference>
<dbReference type="KEGG" id="tcc:18590458"/>
<keyword evidence="1" id="KW-0175">Coiled coil</keyword>
<evidence type="ECO:0000256" key="1">
    <source>
        <dbReference type="SAM" id="Coils"/>
    </source>
</evidence>
<gene>
    <name evidence="4" type="primary">LOC18590458</name>
</gene>
<dbReference type="PANTHER" id="PTHR35021">
    <property type="match status" value="1"/>
</dbReference>
<dbReference type="RefSeq" id="XP_017984016.1">
    <property type="nucleotide sequence ID" value="XM_018128527.1"/>
</dbReference>
<dbReference type="PANTHER" id="PTHR35021:SF7">
    <property type="entry name" value="PROTEIN FB17, PUTATIVE-RELATED"/>
    <property type="match status" value="1"/>
</dbReference>
<dbReference type="GeneID" id="18590458"/>
<name>A0AB32X1T3_THECC</name>
<accession>A0AB32X1T3</accession>
<dbReference type="AlphaFoldDB" id="A0AB32X1T3"/>
<reference evidence="3" key="1">
    <citation type="journal article" date="1997" name="Nucleic Acids Res.">
        <title>tRNAscan-SE: a program for improved detection of transfer RNA genes in genomic sequence.</title>
        <authorList>
            <person name="Lowe T.M."/>
            <person name="Eddy S.R."/>
        </authorList>
    </citation>
    <scope>NUCLEOTIDE SEQUENCE [LARGE SCALE GENOMIC DNA]</scope>
    <source>
        <strain evidence="3">r\B97-61/B2</strain>
    </source>
</reference>
<proteinExistence type="predicted"/>
<protein>
    <submittedName>
        <fullName evidence="4">Trichohyalin isoform X1</fullName>
    </submittedName>
</protein>